<accession>A0A6H1ZWF4</accession>
<organism evidence="1">
    <name type="scientific">viral metagenome</name>
    <dbReference type="NCBI Taxonomy" id="1070528"/>
    <lineage>
        <taxon>unclassified sequences</taxon>
        <taxon>metagenomes</taxon>
        <taxon>organismal metagenomes</taxon>
    </lineage>
</organism>
<dbReference type="EMBL" id="MT144286">
    <property type="protein sequence ID" value="QJA51751.1"/>
    <property type="molecule type" value="Genomic_DNA"/>
</dbReference>
<dbReference type="AlphaFoldDB" id="A0A6H1ZWF4"/>
<evidence type="ECO:0000313" key="1">
    <source>
        <dbReference type="EMBL" id="QJA51751.1"/>
    </source>
</evidence>
<reference evidence="1" key="1">
    <citation type="submission" date="2020-03" db="EMBL/GenBank/DDBJ databases">
        <title>The deep terrestrial virosphere.</title>
        <authorList>
            <person name="Holmfeldt K."/>
            <person name="Nilsson E."/>
            <person name="Simone D."/>
            <person name="Lopez-Fernandez M."/>
            <person name="Wu X."/>
            <person name="de Brujin I."/>
            <person name="Lundin D."/>
            <person name="Andersson A."/>
            <person name="Bertilsson S."/>
            <person name="Dopson M."/>
        </authorList>
    </citation>
    <scope>NUCLEOTIDE SEQUENCE</scope>
    <source>
        <strain evidence="2">MM171B01721</strain>
        <strain evidence="1">TM448A02287</strain>
    </source>
</reference>
<protein>
    <submittedName>
        <fullName evidence="1">Uncharacterized protein</fullName>
    </submittedName>
</protein>
<proteinExistence type="predicted"/>
<evidence type="ECO:0000313" key="2">
    <source>
        <dbReference type="EMBL" id="QJB01931.1"/>
    </source>
</evidence>
<dbReference type="EMBL" id="MT143745">
    <property type="protein sequence ID" value="QJB01931.1"/>
    <property type="molecule type" value="Genomic_DNA"/>
</dbReference>
<gene>
    <name evidence="2" type="ORF">MM171B01721_0013</name>
    <name evidence="1" type="ORF">TM448A02287_0019</name>
</gene>
<name>A0A6H1ZWF4_9ZZZZ</name>
<sequence length="57" mass="7000">MENLKHCEHHLTEYPPDPRYYTECPSCQKLVIFFRVDGWWICSECGRRIREEKEVLK</sequence>